<accession>A0AAV9I151</accession>
<evidence type="ECO:0000256" key="1">
    <source>
        <dbReference type="SAM" id="MobiDB-lite"/>
    </source>
</evidence>
<gene>
    <name evidence="3" type="ORF">QBC42DRAFT_29687</name>
</gene>
<proteinExistence type="predicted"/>
<sequence>MDDCVGRQRQSRHFGHNMSGAAGPDLRSFLHCFVNETFMARMASSLLPYMAGATHTFHPLRLPCTCSELETPHQPAIRGCRAQVIVLLCVSNPRRKVQDICREQEHRRGQPPWVLYKTFNFLSPPLPPFVLLRLKIFLISLTAAFLVVWTPNIHTPRPALNFCRVVPVIYADNLHRCALVHFFSSLSLRSRFPSPPMRLCASLAGLAGYACLVSAAAVPRIDAQQVSVDTTCTSTATDQGIVTVTEAQDFSTATPLVVTVTLSDAGSFGSAGSIDTSCTTLSTAFSSIGTPAIVTVISSPFTSSASVLTITISGNPTGPSAAFGGPSVVTAVTPSISTVTVPVLTVTGQATPSSPAVSVVTATVTPGGGANSGSFPPFTIVYTVPTETGLSTPEVATVTVTPAVLSPPTSGYPGTFSGTIGTPSVTTTTPALPAATNPAGVVVTYTVPATGNQPAYTGEITITPGIASSPTGPATTFAPGTDAVAPAPWTFTLTDVGSTPVVVTYSPGVLSPTPSQLATYTYTALTNTVAPWTFTLTDVAATPVVVTYTPGALSNNPSVSYTTSASAVAPWTFTLTDVASTPVVVTYTPGVPVTTVAPWTFTLTDVGSIPVVVTYTPGVAFTGPGTPPSSPSPWTPTVTDSLGVPIVVTYTPGGLPSSVTPSTVYASLTSAAAPWTFTLTNVAATPVVVTYTPGVTPTGSIASTDTLPPWTVTLSNVVATPIVVTYTPGFTSTRPGASPTVPSLSPWTVTVTDVASTPAVVTYTPATSPSSPVVVTYTQGGSANTLSPLIFTLTNVGSTPVVVTYTPGGTASTPAAVSYTTATPSSASAVITYTVTVPGYGQPGSGITTSKSGFVVTYTVPGSASSQYTVTYFPSTVTPSTYTLTPTDGYGRPTPVVVTYNPSPKVPQVSVVTVTADPIPSNTNSAFDPYGLQSGNPSEITLWPLSPAGETYTTSVDTCTTPVYPCTTLLTSYRSSLGGSESFTTLLVEPTEEPATQPEGPAFQPPASSSAEIPPPQTELEVLPTSVGGYVFSFQPSPAAGYGNPVQSNSLSTSSQGFQASITSAVNITSAVVVTSVVVPITSSNLSIILSRPSVSSRGVPTSTRRPSLPTATCGGVGDRGAVIFKFDDIPTLSLGNDSESSDLPAFPVPFPYHRFFFSAGFAVVPPPSPKYAASSGEQLVQYDPSISTTAVIGLAQLRANPCFRFSFLGVSLGCNSTGAPCIFNITGLNWNGTHEVVEARHEVEVSACKTGKSCRLSHEVLDSAAALPFANLTSINVTLTVGGRPERWWADDLQLAWTENDCGSAACRAKVPNTIMVAHHGGN</sequence>
<dbReference type="Proteomes" id="UP001321749">
    <property type="component" value="Unassembled WGS sequence"/>
</dbReference>
<evidence type="ECO:0000313" key="4">
    <source>
        <dbReference type="Proteomes" id="UP001321749"/>
    </source>
</evidence>
<name>A0AAV9I151_9PEZI</name>
<evidence type="ECO:0000313" key="3">
    <source>
        <dbReference type="EMBL" id="KAK4465036.1"/>
    </source>
</evidence>
<feature type="region of interest" description="Disordered" evidence="1">
    <location>
        <begin position="990"/>
        <end position="1014"/>
    </location>
</feature>
<comment type="caution">
    <text evidence="3">The sequence shown here is derived from an EMBL/GenBank/DDBJ whole genome shotgun (WGS) entry which is preliminary data.</text>
</comment>
<reference evidence="3" key="2">
    <citation type="submission" date="2023-06" db="EMBL/GenBank/DDBJ databases">
        <authorList>
            <consortium name="Lawrence Berkeley National Laboratory"/>
            <person name="Mondo S.J."/>
            <person name="Hensen N."/>
            <person name="Bonometti L."/>
            <person name="Westerberg I."/>
            <person name="Brannstrom I.O."/>
            <person name="Guillou S."/>
            <person name="Cros-Aarteil S."/>
            <person name="Calhoun S."/>
            <person name="Haridas S."/>
            <person name="Kuo A."/>
            <person name="Pangilinan J."/>
            <person name="Riley R."/>
            <person name="Labutti K."/>
            <person name="Andreopoulos B."/>
            <person name="Lipzen A."/>
            <person name="Chen C."/>
            <person name="Yanf M."/>
            <person name="Daum C."/>
            <person name="Ng V."/>
            <person name="Clum A."/>
            <person name="Steindorff A."/>
            <person name="Ohm R."/>
            <person name="Martin F."/>
            <person name="Silar P."/>
            <person name="Natvig D."/>
            <person name="Lalanne C."/>
            <person name="Gautier V."/>
            <person name="Ament-Velasquez S.L."/>
            <person name="Kruys A."/>
            <person name="Hutchinson M.I."/>
            <person name="Powell A.J."/>
            <person name="Barry K."/>
            <person name="Miller A.N."/>
            <person name="Grigoriev I.V."/>
            <person name="Debuchy R."/>
            <person name="Gladieux P."/>
            <person name="Thoren M.H."/>
            <person name="Johannesson H."/>
        </authorList>
    </citation>
    <scope>NUCLEOTIDE SEQUENCE</scope>
    <source>
        <strain evidence="3">PSN324</strain>
    </source>
</reference>
<dbReference type="Pfam" id="PF24086">
    <property type="entry name" value="DUF7371"/>
    <property type="match status" value="1"/>
</dbReference>
<organism evidence="3 4">
    <name type="scientific">Cladorrhinum samala</name>
    <dbReference type="NCBI Taxonomy" id="585594"/>
    <lineage>
        <taxon>Eukaryota</taxon>
        <taxon>Fungi</taxon>
        <taxon>Dikarya</taxon>
        <taxon>Ascomycota</taxon>
        <taxon>Pezizomycotina</taxon>
        <taxon>Sordariomycetes</taxon>
        <taxon>Sordariomycetidae</taxon>
        <taxon>Sordariales</taxon>
        <taxon>Podosporaceae</taxon>
        <taxon>Cladorrhinum</taxon>
    </lineage>
</organism>
<feature type="domain" description="DUF7371" evidence="2">
    <location>
        <begin position="1120"/>
        <end position="1309"/>
    </location>
</feature>
<protein>
    <recommendedName>
        <fullName evidence="2">DUF7371 domain-containing protein</fullName>
    </recommendedName>
</protein>
<evidence type="ECO:0000259" key="2">
    <source>
        <dbReference type="Pfam" id="PF24086"/>
    </source>
</evidence>
<reference evidence="3" key="1">
    <citation type="journal article" date="2023" name="Mol. Phylogenet. Evol.">
        <title>Genome-scale phylogeny and comparative genomics of the fungal order Sordariales.</title>
        <authorList>
            <person name="Hensen N."/>
            <person name="Bonometti L."/>
            <person name="Westerberg I."/>
            <person name="Brannstrom I.O."/>
            <person name="Guillou S."/>
            <person name="Cros-Aarteil S."/>
            <person name="Calhoun S."/>
            <person name="Haridas S."/>
            <person name="Kuo A."/>
            <person name="Mondo S."/>
            <person name="Pangilinan J."/>
            <person name="Riley R."/>
            <person name="LaButti K."/>
            <person name="Andreopoulos B."/>
            <person name="Lipzen A."/>
            <person name="Chen C."/>
            <person name="Yan M."/>
            <person name="Daum C."/>
            <person name="Ng V."/>
            <person name="Clum A."/>
            <person name="Steindorff A."/>
            <person name="Ohm R.A."/>
            <person name="Martin F."/>
            <person name="Silar P."/>
            <person name="Natvig D.O."/>
            <person name="Lalanne C."/>
            <person name="Gautier V."/>
            <person name="Ament-Velasquez S.L."/>
            <person name="Kruys A."/>
            <person name="Hutchinson M.I."/>
            <person name="Powell A.J."/>
            <person name="Barry K."/>
            <person name="Miller A.N."/>
            <person name="Grigoriev I.V."/>
            <person name="Debuchy R."/>
            <person name="Gladieux P."/>
            <person name="Hiltunen Thoren M."/>
            <person name="Johannesson H."/>
        </authorList>
    </citation>
    <scope>NUCLEOTIDE SEQUENCE</scope>
    <source>
        <strain evidence="3">PSN324</strain>
    </source>
</reference>
<dbReference type="EMBL" id="MU864943">
    <property type="protein sequence ID" value="KAK4465036.1"/>
    <property type="molecule type" value="Genomic_DNA"/>
</dbReference>
<dbReference type="InterPro" id="IPR055795">
    <property type="entry name" value="DUF7371"/>
</dbReference>
<keyword evidence="4" id="KW-1185">Reference proteome</keyword>